<feature type="domain" description="Condensation" evidence="1">
    <location>
        <begin position="18"/>
        <end position="330"/>
    </location>
</feature>
<gene>
    <name evidence="2" type="ORF">HHU10_23675</name>
</gene>
<reference evidence="2 3" key="1">
    <citation type="submission" date="2020-04" db="EMBL/GenBank/DDBJ databases">
        <title>MicrobeNet Type strains.</title>
        <authorList>
            <person name="Nicholson A.C."/>
        </authorList>
    </citation>
    <scope>NUCLEOTIDE SEQUENCE [LARGE SCALE GENOMIC DNA]</scope>
    <source>
        <strain evidence="2 3">ATCC BAA-330</strain>
    </source>
</reference>
<feature type="non-terminal residue" evidence="2">
    <location>
        <position position="435"/>
    </location>
</feature>
<keyword evidence="3" id="KW-1185">Reference proteome</keyword>
<evidence type="ECO:0000313" key="2">
    <source>
        <dbReference type="EMBL" id="NMD58612.1"/>
    </source>
</evidence>
<dbReference type="Gene3D" id="3.30.559.10">
    <property type="entry name" value="Chloramphenicol acetyltransferase-like domain"/>
    <property type="match status" value="1"/>
</dbReference>
<dbReference type="PANTHER" id="PTHR45527">
    <property type="entry name" value="NONRIBOSOMAL PEPTIDE SYNTHETASE"/>
    <property type="match status" value="1"/>
</dbReference>
<accession>A0ABX1LMB5</accession>
<dbReference type="Gene3D" id="3.30.559.30">
    <property type="entry name" value="Nonribosomal peptide synthetase, condensation domain"/>
    <property type="match status" value="1"/>
</dbReference>
<dbReference type="Pfam" id="PF00668">
    <property type="entry name" value="Condensation"/>
    <property type="match status" value="1"/>
</dbReference>
<dbReference type="Proteomes" id="UP000556611">
    <property type="component" value="Unassembled WGS sequence"/>
</dbReference>
<dbReference type="InterPro" id="IPR001242">
    <property type="entry name" value="Condensation_dom"/>
</dbReference>
<evidence type="ECO:0000313" key="3">
    <source>
        <dbReference type="Proteomes" id="UP000556611"/>
    </source>
</evidence>
<dbReference type="PANTHER" id="PTHR45527:SF1">
    <property type="entry name" value="FATTY ACID SYNTHASE"/>
    <property type="match status" value="1"/>
</dbReference>
<organism evidence="2 3">
    <name type="scientific">Tsukamurella columbiensis</name>
    <dbReference type="NCBI Taxonomy" id="128509"/>
    <lineage>
        <taxon>Bacteria</taxon>
        <taxon>Bacillati</taxon>
        <taxon>Actinomycetota</taxon>
        <taxon>Actinomycetes</taxon>
        <taxon>Mycobacteriales</taxon>
        <taxon>Tsukamurellaceae</taxon>
        <taxon>Tsukamurella</taxon>
    </lineage>
</organism>
<proteinExistence type="predicted"/>
<sequence>MANRFKGRRAARAARAGVALTRAQEHILAARAAEGAGPVWTISEYIVLDGYIDLAVLRRAAAYVLAAAEPLLARVDEKAHTQVADPGTKVGVEEVDLRREDDPEGAARRFAQDRLDAPPRDPRVRVALVRTAERRVRLLLECDLVVADGYTAARVRAAIARTYTALVEGRPVPADPIRPLRALLDAESGYLASRDRAEDAAYWRAAGLPGPAALPGGAPSGRANGQVRAPLLPVPADRVRSLDAEARAVGVRNSTVAVVAAALVTARRTGADRVRVDLPVPGRIDETGLDTDGAAGTTIAVRVELPPEGTVRDCLRSVDAAFRQAFLHQRGRPLDGEHGSTGVVVNYLQPIPEDFAGVAGGTEVISAGPVRHLAFVALAADDGLTLDVRGRAGVFDAAQVAGLAAEWSGAIAALVADPDAPLGPLRQALPEAAAP</sequence>
<dbReference type="InterPro" id="IPR023213">
    <property type="entry name" value="CAT-like_dom_sf"/>
</dbReference>
<evidence type="ECO:0000259" key="1">
    <source>
        <dbReference type="Pfam" id="PF00668"/>
    </source>
</evidence>
<dbReference type="RefSeq" id="WP_191834357.1">
    <property type="nucleotide sequence ID" value="NZ_JABARZ010000055.1"/>
</dbReference>
<comment type="caution">
    <text evidence="2">The sequence shown here is derived from an EMBL/GenBank/DDBJ whole genome shotgun (WGS) entry which is preliminary data.</text>
</comment>
<name>A0ABX1LMB5_9ACTN</name>
<dbReference type="SUPFAM" id="SSF52777">
    <property type="entry name" value="CoA-dependent acyltransferases"/>
    <property type="match status" value="2"/>
</dbReference>
<dbReference type="EMBL" id="JABARZ010000055">
    <property type="protein sequence ID" value="NMD58612.1"/>
    <property type="molecule type" value="Genomic_DNA"/>
</dbReference>
<protein>
    <recommendedName>
        <fullName evidence="1">Condensation domain-containing protein</fullName>
    </recommendedName>
</protein>